<evidence type="ECO:0000256" key="1">
    <source>
        <dbReference type="SAM" id="MobiDB-lite"/>
    </source>
</evidence>
<dbReference type="PROSITE" id="PS50835">
    <property type="entry name" value="IG_LIKE"/>
    <property type="match status" value="1"/>
</dbReference>
<dbReference type="InterPro" id="IPR013783">
    <property type="entry name" value="Ig-like_fold"/>
</dbReference>
<dbReference type="Gene3D" id="2.60.40.10">
    <property type="entry name" value="Immunoglobulins"/>
    <property type="match status" value="1"/>
</dbReference>
<keyword evidence="4" id="KW-1185">Reference proteome</keyword>
<dbReference type="EMBL" id="JWIN03000025">
    <property type="protein sequence ID" value="KAB1258220.1"/>
    <property type="molecule type" value="Genomic_DNA"/>
</dbReference>
<evidence type="ECO:0000313" key="3">
    <source>
        <dbReference type="EMBL" id="KAB1258220.1"/>
    </source>
</evidence>
<organism evidence="3 4">
    <name type="scientific">Camelus dromedarius</name>
    <name type="common">Dromedary</name>
    <name type="synonym">Arabian camel</name>
    <dbReference type="NCBI Taxonomy" id="9838"/>
    <lineage>
        <taxon>Eukaryota</taxon>
        <taxon>Metazoa</taxon>
        <taxon>Chordata</taxon>
        <taxon>Craniata</taxon>
        <taxon>Vertebrata</taxon>
        <taxon>Euteleostomi</taxon>
        <taxon>Mammalia</taxon>
        <taxon>Eutheria</taxon>
        <taxon>Laurasiatheria</taxon>
        <taxon>Artiodactyla</taxon>
        <taxon>Tylopoda</taxon>
        <taxon>Camelidae</taxon>
        <taxon>Camelus</taxon>
    </lineage>
</organism>
<proteinExistence type="predicted"/>
<dbReference type="InterPro" id="IPR007110">
    <property type="entry name" value="Ig-like_dom"/>
</dbReference>
<evidence type="ECO:0000313" key="4">
    <source>
        <dbReference type="Proteomes" id="UP000299084"/>
    </source>
</evidence>
<reference evidence="3 4" key="1">
    <citation type="journal article" date="2019" name="Mol. Ecol. Resour.">
        <title>Improving Illumina assemblies with Hi-C and long reads: an example with the North African dromedary.</title>
        <authorList>
            <person name="Elbers J.P."/>
            <person name="Rogers M.F."/>
            <person name="Perelman P.L."/>
            <person name="Proskuryakova A.A."/>
            <person name="Serdyukova N.A."/>
            <person name="Johnson W.E."/>
            <person name="Horin P."/>
            <person name="Corander J."/>
            <person name="Murphy D."/>
            <person name="Burger P.A."/>
        </authorList>
    </citation>
    <scope>NUCLEOTIDE SEQUENCE [LARGE SCALE GENOMIC DNA]</scope>
    <source>
        <strain evidence="3">Drom800</strain>
        <tissue evidence="3">Blood</tissue>
    </source>
</reference>
<dbReference type="AlphaFoldDB" id="A0A5N4CHG5"/>
<feature type="domain" description="Ig-like" evidence="2">
    <location>
        <begin position="57"/>
        <end position="92"/>
    </location>
</feature>
<protein>
    <submittedName>
        <fullName evidence="3">Basigin</fullName>
    </submittedName>
</protein>
<dbReference type="InterPro" id="IPR036179">
    <property type="entry name" value="Ig-like_dom_sf"/>
</dbReference>
<comment type="caution">
    <text evidence="3">The sequence shown here is derived from an EMBL/GenBank/DDBJ whole genome shotgun (WGS) entry which is preliminary data.</text>
</comment>
<name>A0A5N4CHG5_CAMDR</name>
<accession>A0A5N4CHG5</accession>
<dbReference type="SUPFAM" id="SSF48726">
    <property type="entry name" value="Immunoglobulin"/>
    <property type="match status" value="1"/>
</dbReference>
<evidence type="ECO:0000259" key="2">
    <source>
        <dbReference type="PROSITE" id="PS50835"/>
    </source>
</evidence>
<sequence length="131" mass="14275">MGHHGVKGAKVLKEDALPGLRTEYEVDLDDRSGQYSDVFLLEHAGGTCSEVKALPPPNFVALKLERATEGEMVVLGCKSDSFPPITNLLWYKKRREPDEVLGDEDIGSAPLKSSGHHVNDKGKKVGQRHAG</sequence>
<dbReference type="Proteomes" id="UP000299084">
    <property type="component" value="Unassembled WGS sequence"/>
</dbReference>
<gene>
    <name evidence="3" type="primary">Basigin</name>
    <name evidence="3" type="ORF">Cadr_000022667</name>
</gene>
<feature type="region of interest" description="Disordered" evidence="1">
    <location>
        <begin position="101"/>
        <end position="131"/>
    </location>
</feature>